<dbReference type="InterPro" id="IPR001610">
    <property type="entry name" value="PAC"/>
</dbReference>
<dbReference type="InterPro" id="IPR052155">
    <property type="entry name" value="Biofilm_reg_signaling"/>
</dbReference>
<dbReference type="InterPro" id="IPR000014">
    <property type="entry name" value="PAS"/>
</dbReference>
<feature type="domain" description="PAC" evidence="2">
    <location>
        <begin position="354"/>
        <end position="405"/>
    </location>
</feature>
<evidence type="ECO:0000313" key="5">
    <source>
        <dbReference type="EMBL" id="EME69394.1"/>
    </source>
</evidence>
<sequence length="848" mass="92047">MTAQGLPGREPCAPAEALPRLAEAEARLDGLTANLPGFAFQRVLGADGAAIHYPWISSSIRAVLGFAPEAMGVNSQGCLHAIHWADRDAHLAEIRRSAAAQDTCREEFRAITAHGEVRWLKGAAEPRRQDDGSVVWDGVMVDVTDGRRAELRLEMLMDHAGDSLIVVESDGTIDSVNAAAEALFGWSMAELAGQPFATLLPPDLHLDDLLESAEVSAGGIVGGGARELMGLRKDGSTFPLELSTTEVRLEGQRLFVGIGRDITERKLTEAALRESEERLRAIAANVPGMVFQRVLRTDGSLVFSYVSEGCRAILGLGPEQLMDNPQLFLSLIPEDERQSFYAGLGRSARTMEPFDEEMAVPGADGRRRWLRGQSRPMLRSGGDVVWDGVMLDVTDRKQAEQRLSFLAYFDPLTRLPNRTAFLERFAAAREAAARDQAMLAVVSIGLDRLGIINATMGHGIGDQVLMAASDLLRAALSANDVIARTSGDRFLVLITGLGSKREAMEALERLRSSAHATVAAAGQDFDVSAAMGAALYPRDGDDPETLIKNADAALQLAKAQGPASLQLFTKEISARAAKTLSLQTRLRRAIEHGELTAHYQPQVDLLGGDIVGMEALVRWNSPDLGMVSPADFIPVAEESGLIDGICEFMLWECTRQNKQWQDEGLPAIPVAVNVSGRQFQYARRLLSACERALVDNRLDSRWLEVELTESSAMRDADNAIAVVNQLKDMGIACSIDDFGTGYSSLSVLKRFPISKLKIDRSFVLDVTTDPNDAAIVDAIIAMAKALRLKVVAEGVEHQEHLDFLRNLGCDQMQGYFFSRPLPADGLRALLAEGRRLNLGPPPRQAASA</sequence>
<evidence type="ECO:0000259" key="3">
    <source>
        <dbReference type="PROSITE" id="PS50883"/>
    </source>
</evidence>
<dbReference type="SMART" id="SM00091">
    <property type="entry name" value="PAS"/>
    <property type="match status" value="2"/>
</dbReference>
<dbReference type="PROSITE" id="PS50112">
    <property type="entry name" value="PAS"/>
    <property type="match status" value="1"/>
</dbReference>
<dbReference type="NCBIfam" id="TIGR00254">
    <property type="entry name" value="GGDEF"/>
    <property type="match status" value="1"/>
</dbReference>
<dbReference type="InterPro" id="IPR035965">
    <property type="entry name" value="PAS-like_dom_sf"/>
</dbReference>
<name>M3AA59_9PROT</name>
<dbReference type="AlphaFoldDB" id="M3AA59"/>
<feature type="domain" description="EAL" evidence="3">
    <location>
        <begin position="579"/>
        <end position="834"/>
    </location>
</feature>
<dbReference type="NCBIfam" id="TIGR00229">
    <property type="entry name" value="sensory_box"/>
    <property type="match status" value="3"/>
</dbReference>
<evidence type="ECO:0000313" key="6">
    <source>
        <dbReference type="Proteomes" id="UP000011744"/>
    </source>
</evidence>
<evidence type="ECO:0000259" key="4">
    <source>
        <dbReference type="PROSITE" id="PS50887"/>
    </source>
</evidence>
<dbReference type="SUPFAM" id="SSF55785">
    <property type="entry name" value="PYP-like sensor domain (PAS domain)"/>
    <property type="match status" value="3"/>
</dbReference>
<keyword evidence="6" id="KW-1185">Reference proteome</keyword>
<dbReference type="EMBL" id="AONQ01000035">
    <property type="protein sequence ID" value="EME69394.1"/>
    <property type="molecule type" value="Genomic_DNA"/>
</dbReference>
<comment type="caution">
    <text evidence="5">The sequence shown here is derived from an EMBL/GenBank/DDBJ whole genome shotgun (WGS) entry which is preliminary data.</text>
</comment>
<evidence type="ECO:0000259" key="2">
    <source>
        <dbReference type="PROSITE" id="PS50113"/>
    </source>
</evidence>
<dbReference type="PROSITE" id="PS50887">
    <property type="entry name" value="GGDEF"/>
    <property type="match status" value="1"/>
</dbReference>
<dbReference type="RefSeq" id="WP_008618404.1">
    <property type="nucleotide sequence ID" value="NZ_AONQ01000035.1"/>
</dbReference>
<feature type="domain" description="PAS" evidence="1">
    <location>
        <begin position="149"/>
        <end position="203"/>
    </location>
</feature>
<dbReference type="STRING" id="1244869.H261_13499"/>
<organism evidence="5 6">
    <name type="scientific">Paramagnetospirillum caucaseum</name>
    <dbReference type="NCBI Taxonomy" id="1244869"/>
    <lineage>
        <taxon>Bacteria</taxon>
        <taxon>Pseudomonadati</taxon>
        <taxon>Pseudomonadota</taxon>
        <taxon>Alphaproteobacteria</taxon>
        <taxon>Rhodospirillales</taxon>
        <taxon>Magnetospirillaceae</taxon>
        <taxon>Paramagnetospirillum</taxon>
    </lineage>
</organism>
<dbReference type="Pfam" id="PF08447">
    <property type="entry name" value="PAS_3"/>
    <property type="match status" value="2"/>
</dbReference>
<dbReference type="Proteomes" id="UP000011744">
    <property type="component" value="Unassembled WGS sequence"/>
</dbReference>
<dbReference type="FunFam" id="3.20.20.450:FF:000001">
    <property type="entry name" value="Cyclic di-GMP phosphodiesterase yahA"/>
    <property type="match status" value="1"/>
</dbReference>
<dbReference type="Gene3D" id="3.30.70.270">
    <property type="match status" value="1"/>
</dbReference>
<dbReference type="Gene3D" id="3.30.450.20">
    <property type="entry name" value="PAS domain"/>
    <property type="match status" value="3"/>
</dbReference>
<dbReference type="eggNOG" id="COG5001">
    <property type="taxonomic scope" value="Bacteria"/>
</dbReference>
<dbReference type="InterPro" id="IPR001633">
    <property type="entry name" value="EAL_dom"/>
</dbReference>
<feature type="domain" description="GGDEF" evidence="4">
    <location>
        <begin position="437"/>
        <end position="570"/>
    </location>
</feature>
<dbReference type="SMART" id="SM00052">
    <property type="entry name" value="EAL"/>
    <property type="match status" value="1"/>
</dbReference>
<evidence type="ECO:0000259" key="1">
    <source>
        <dbReference type="PROSITE" id="PS50112"/>
    </source>
</evidence>
<dbReference type="PANTHER" id="PTHR44757:SF2">
    <property type="entry name" value="BIOFILM ARCHITECTURE MAINTENANCE PROTEIN MBAA"/>
    <property type="match status" value="1"/>
</dbReference>
<dbReference type="Pfam" id="PF00990">
    <property type="entry name" value="GGDEF"/>
    <property type="match status" value="1"/>
</dbReference>
<proteinExistence type="predicted"/>
<dbReference type="eggNOG" id="COG2202">
    <property type="taxonomic scope" value="Bacteria"/>
</dbReference>
<feature type="domain" description="PAC" evidence="2">
    <location>
        <begin position="224"/>
        <end position="274"/>
    </location>
</feature>
<dbReference type="InterPro" id="IPR013767">
    <property type="entry name" value="PAS_fold"/>
</dbReference>
<dbReference type="GO" id="GO:0006355">
    <property type="term" value="P:regulation of DNA-templated transcription"/>
    <property type="evidence" value="ECO:0007669"/>
    <property type="project" value="InterPro"/>
</dbReference>
<dbReference type="InterPro" id="IPR013655">
    <property type="entry name" value="PAS_fold_3"/>
</dbReference>
<dbReference type="InterPro" id="IPR043128">
    <property type="entry name" value="Rev_trsase/Diguanyl_cyclase"/>
</dbReference>
<dbReference type="InterPro" id="IPR035919">
    <property type="entry name" value="EAL_sf"/>
</dbReference>
<dbReference type="Pfam" id="PF00563">
    <property type="entry name" value="EAL"/>
    <property type="match status" value="1"/>
</dbReference>
<dbReference type="SUPFAM" id="SSF141868">
    <property type="entry name" value="EAL domain-like"/>
    <property type="match status" value="1"/>
</dbReference>
<dbReference type="PANTHER" id="PTHR44757">
    <property type="entry name" value="DIGUANYLATE CYCLASE DGCP"/>
    <property type="match status" value="1"/>
</dbReference>
<dbReference type="CDD" id="cd00130">
    <property type="entry name" value="PAS"/>
    <property type="match status" value="3"/>
</dbReference>
<dbReference type="InterPro" id="IPR000160">
    <property type="entry name" value="GGDEF_dom"/>
</dbReference>
<dbReference type="PATRIC" id="fig|1244869.3.peg.2721"/>
<dbReference type="InterPro" id="IPR000700">
    <property type="entry name" value="PAS-assoc_C"/>
</dbReference>
<dbReference type="Pfam" id="PF00989">
    <property type="entry name" value="PAS"/>
    <property type="match status" value="1"/>
</dbReference>
<accession>M3AA59</accession>
<dbReference type="InterPro" id="IPR029787">
    <property type="entry name" value="Nucleotide_cyclase"/>
</dbReference>
<dbReference type="SUPFAM" id="SSF55073">
    <property type="entry name" value="Nucleotide cyclase"/>
    <property type="match status" value="1"/>
</dbReference>
<dbReference type="SMART" id="SM00086">
    <property type="entry name" value="PAC"/>
    <property type="match status" value="3"/>
</dbReference>
<dbReference type="CDD" id="cd01949">
    <property type="entry name" value="GGDEF"/>
    <property type="match status" value="1"/>
</dbReference>
<dbReference type="PROSITE" id="PS50883">
    <property type="entry name" value="EAL"/>
    <property type="match status" value="1"/>
</dbReference>
<protein>
    <submittedName>
        <fullName evidence="5">Signal transduction protein</fullName>
    </submittedName>
</protein>
<reference evidence="5 6" key="1">
    <citation type="journal article" date="2014" name="Genome Announc.">
        <title>Draft Genome Sequence of Magnetospirillum sp. Strain SO-1, a Freshwater Magnetotactic Bacterium Isolated from the Ol'khovka River, Russia.</title>
        <authorList>
            <person name="Grouzdev D.S."/>
            <person name="Dziuba M.V."/>
            <person name="Sukhacheva M.S."/>
            <person name="Mardanov A.V."/>
            <person name="Beletskiy A.V."/>
            <person name="Kuznetsov B.B."/>
            <person name="Skryabin K.G."/>
        </authorList>
    </citation>
    <scope>NUCLEOTIDE SEQUENCE [LARGE SCALE GENOMIC DNA]</scope>
    <source>
        <strain evidence="5 6">SO-1</strain>
    </source>
</reference>
<feature type="domain" description="PAC" evidence="2">
    <location>
        <begin position="104"/>
        <end position="155"/>
    </location>
</feature>
<gene>
    <name evidence="5" type="ORF">H261_13499</name>
</gene>
<dbReference type="CDD" id="cd01948">
    <property type="entry name" value="EAL"/>
    <property type="match status" value="1"/>
</dbReference>
<dbReference type="SMART" id="SM00267">
    <property type="entry name" value="GGDEF"/>
    <property type="match status" value="1"/>
</dbReference>
<dbReference type="PROSITE" id="PS50113">
    <property type="entry name" value="PAC"/>
    <property type="match status" value="3"/>
</dbReference>
<dbReference type="Gene3D" id="3.20.20.450">
    <property type="entry name" value="EAL domain"/>
    <property type="match status" value="1"/>
</dbReference>